<evidence type="ECO:0000259" key="3">
    <source>
        <dbReference type="Pfam" id="PF02230"/>
    </source>
</evidence>
<reference evidence="5" key="1">
    <citation type="submission" date="2025-08" db="UniProtKB">
        <authorList>
            <consortium name="RefSeq"/>
        </authorList>
    </citation>
    <scope>IDENTIFICATION</scope>
</reference>
<dbReference type="InterPro" id="IPR050565">
    <property type="entry name" value="LYPA1-2/EST-like"/>
</dbReference>
<dbReference type="PANTHER" id="PTHR10655:SF68">
    <property type="entry name" value="PALMITOYL-PROTEIN HYDROLASE"/>
    <property type="match status" value="1"/>
</dbReference>
<name>A0A6P7TXA2_9MOLL</name>
<dbReference type="RefSeq" id="XP_029657049.2">
    <property type="nucleotide sequence ID" value="XM_029801189.2"/>
</dbReference>
<dbReference type="Gene3D" id="3.40.50.1820">
    <property type="entry name" value="alpha/beta hydrolase"/>
    <property type="match status" value="1"/>
</dbReference>
<organism evidence="4 5">
    <name type="scientific">Octopus sinensis</name>
    <name type="common">East Asian common octopus</name>
    <dbReference type="NCBI Taxonomy" id="2607531"/>
    <lineage>
        <taxon>Eukaryota</taxon>
        <taxon>Metazoa</taxon>
        <taxon>Spiralia</taxon>
        <taxon>Lophotrochozoa</taxon>
        <taxon>Mollusca</taxon>
        <taxon>Cephalopoda</taxon>
        <taxon>Coleoidea</taxon>
        <taxon>Octopodiformes</taxon>
        <taxon>Octopoda</taxon>
        <taxon>Incirrata</taxon>
        <taxon>Octopodidae</taxon>
        <taxon>Octopus</taxon>
    </lineage>
</organism>
<evidence type="ECO:0000313" key="5">
    <source>
        <dbReference type="RefSeq" id="XP_029657049.2"/>
    </source>
</evidence>
<dbReference type="KEGG" id="osn:115231105"/>
<dbReference type="GO" id="GO:0005737">
    <property type="term" value="C:cytoplasm"/>
    <property type="evidence" value="ECO:0007669"/>
    <property type="project" value="TreeGrafter"/>
</dbReference>
<evidence type="ECO:0000256" key="1">
    <source>
        <dbReference type="ARBA" id="ARBA00006499"/>
    </source>
</evidence>
<dbReference type="EC" id="3.1.2.22" evidence="2"/>
<dbReference type="SUPFAM" id="SSF53474">
    <property type="entry name" value="alpha/beta-Hydrolases"/>
    <property type="match status" value="1"/>
</dbReference>
<evidence type="ECO:0000313" key="4">
    <source>
        <dbReference type="Proteomes" id="UP000515154"/>
    </source>
</evidence>
<feature type="domain" description="Phospholipase/carboxylesterase/thioesterase" evidence="3">
    <location>
        <begin position="10"/>
        <end position="194"/>
    </location>
</feature>
<accession>A0A6P7TXA2</accession>
<dbReference type="Proteomes" id="UP000515154">
    <property type="component" value="Unplaced"/>
</dbReference>
<comment type="similarity">
    <text evidence="1">Belongs to the AB hydrolase superfamily. AB hydrolase 2 family.</text>
</comment>
<sequence length="201" mass="22226">IIIEFVFFSHGWADQMRAFHFKHIKCVCPTAPIQPVSLNGGMRMTSWFDILGLGPECPEDESGIKSASLKLKDLIDKEESNGIPSNKVIIGGFSQGGAVALYTAFTLTKPLAGVLALSSWLPLNKQFPEVVVGNKNTPLFLCHGTADPLVPCHWGHLTYQLIKSFDPNAKFKTYEGMPHSSCKREMDDVKKYIMETLGLEP</sequence>
<dbReference type="GO" id="GO:0008474">
    <property type="term" value="F:palmitoyl-(protein) hydrolase activity"/>
    <property type="evidence" value="ECO:0007669"/>
    <property type="project" value="UniProtKB-EC"/>
</dbReference>
<dbReference type="AlphaFoldDB" id="A0A6P7TXA2"/>
<proteinExistence type="inferred from homology"/>
<dbReference type="Pfam" id="PF02230">
    <property type="entry name" value="Abhydrolase_2"/>
    <property type="match status" value="1"/>
</dbReference>
<keyword evidence="4" id="KW-1185">Reference proteome</keyword>
<protein>
    <recommendedName>
        <fullName evidence="2">palmitoyl-protein hydrolase</fullName>
        <ecNumber evidence="2">3.1.2.22</ecNumber>
    </recommendedName>
</protein>
<feature type="non-terminal residue" evidence="5">
    <location>
        <position position="1"/>
    </location>
</feature>
<evidence type="ECO:0000256" key="2">
    <source>
        <dbReference type="ARBA" id="ARBA00012423"/>
    </source>
</evidence>
<dbReference type="PANTHER" id="PTHR10655">
    <property type="entry name" value="LYSOPHOSPHOLIPASE-RELATED"/>
    <property type="match status" value="1"/>
</dbReference>
<dbReference type="InterPro" id="IPR003140">
    <property type="entry name" value="PLipase/COase/thioEstase"/>
</dbReference>
<dbReference type="InterPro" id="IPR029058">
    <property type="entry name" value="AB_hydrolase_fold"/>
</dbReference>
<gene>
    <name evidence="5" type="primary">LOC115231105</name>
</gene>
<dbReference type="GO" id="GO:0052689">
    <property type="term" value="F:carboxylic ester hydrolase activity"/>
    <property type="evidence" value="ECO:0007669"/>
    <property type="project" value="TreeGrafter"/>
</dbReference>